<keyword evidence="1" id="KW-0732">Signal</keyword>
<dbReference type="EMBL" id="GDHF01015051">
    <property type="protein sequence ID" value="JAI37263.1"/>
    <property type="molecule type" value="Transcribed_RNA"/>
</dbReference>
<protein>
    <submittedName>
        <fullName evidence="2">Thioredoxin domain-containing protein 11</fullName>
    </submittedName>
</protein>
<reference evidence="2" key="1">
    <citation type="submission" date="2015-06" db="EMBL/GenBank/DDBJ databases">
        <authorList>
            <person name="Hoefler B.C."/>
            <person name="Straight P.D."/>
        </authorList>
    </citation>
    <scope>NUCLEOTIDE SEQUENCE</scope>
</reference>
<proteinExistence type="predicted"/>
<dbReference type="Gene3D" id="3.40.30.10">
    <property type="entry name" value="Glutaredoxin"/>
    <property type="match status" value="1"/>
</dbReference>
<gene>
    <name evidence="2" type="primary">TXNDC11</name>
    <name evidence="2" type="ORF">c0_g1_i1</name>
</gene>
<dbReference type="PANTHER" id="PTHR46497:SF1">
    <property type="entry name" value="THIOREDOXIN DOMAIN-CONTAINING PROTEIN 11"/>
    <property type="match status" value="1"/>
</dbReference>
<dbReference type="AlphaFoldDB" id="A0A0K8VEI0"/>
<dbReference type="PANTHER" id="PTHR46497">
    <property type="entry name" value="THIOREDOXIN DOMAIN-CONTAINING PROTEIN 11"/>
    <property type="match status" value="1"/>
</dbReference>
<evidence type="ECO:0000256" key="1">
    <source>
        <dbReference type="SAM" id="SignalP"/>
    </source>
</evidence>
<dbReference type="InterPro" id="IPR036249">
    <property type="entry name" value="Thioredoxin-like_sf"/>
</dbReference>
<dbReference type="CDD" id="cd02961">
    <property type="entry name" value="PDI_a_family"/>
    <property type="match status" value="1"/>
</dbReference>
<dbReference type="InterPro" id="IPR052792">
    <property type="entry name" value="Thioredoxin_dom-contain_11"/>
</dbReference>
<dbReference type="SUPFAM" id="SSF52833">
    <property type="entry name" value="Thioredoxin-like"/>
    <property type="match status" value="2"/>
</dbReference>
<feature type="signal peptide" evidence="1">
    <location>
        <begin position="1"/>
        <end position="26"/>
    </location>
</feature>
<accession>A0A0K8VEI0</accession>
<organism evidence="2">
    <name type="scientific">Bactrocera latifrons</name>
    <name type="common">Malaysian fruit fly</name>
    <name type="synonym">Chaetodacus latifrons</name>
    <dbReference type="NCBI Taxonomy" id="174628"/>
    <lineage>
        <taxon>Eukaryota</taxon>
        <taxon>Metazoa</taxon>
        <taxon>Ecdysozoa</taxon>
        <taxon>Arthropoda</taxon>
        <taxon>Hexapoda</taxon>
        <taxon>Insecta</taxon>
        <taxon>Pterygota</taxon>
        <taxon>Neoptera</taxon>
        <taxon>Endopterygota</taxon>
        <taxon>Diptera</taxon>
        <taxon>Brachycera</taxon>
        <taxon>Muscomorpha</taxon>
        <taxon>Tephritoidea</taxon>
        <taxon>Tephritidae</taxon>
        <taxon>Bactrocera</taxon>
        <taxon>Bactrocera</taxon>
    </lineage>
</organism>
<evidence type="ECO:0000313" key="2">
    <source>
        <dbReference type="EMBL" id="JAI37263.1"/>
    </source>
</evidence>
<feature type="chain" id="PRO_5005522057" evidence="1">
    <location>
        <begin position="27"/>
        <end position="684"/>
    </location>
</feature>
<sequence>MLIWEKIFSYVLFIFGRLLFISIVTASPIECPGEAVNEIRQQAEQYELSFLFYHVSWSDDSRIARKLYDHIAHFYRENIYFATIDCYHLACNCSKTHTSALGSGAPNKWPTLLVQYGQRIRLQYNGDWSSTALHIFIDNLFLPVERLHSRSELKEMRMERDAVVLGVFPDPSQPEFRKFVSAGVKWLEVDPESNFRFATTFGKPKDIIIDKVNNNNQAQSQILLITNKDIELLPNDWNVSNIVAWLKSKIVLSVNSLYGYNSPKNIASQLRLSPVLAVIANDYFYEYMFNLTNPEMFIKDECSLNYLQDDLHVFEELNYLRYAMEKMQISNPSTCIAKEYVNLWNLQYYYGLNAQLKRLMCQLSDNCDIENGLKFNIKQLIKCLRSKQLNSPKKKIAAAKYLKKFVETNWVDFRSNQNQSLSVVILDEVKHMDFFQTLGIKETNLKNLVTMIIADPLKESIFLSQDLFEYDRLEHFVRGYYNNSLTAYKTSSCFKIKPEIPQNKVFIENVNSEIFMKKIEQSNLTTIVLLYSPLCTFSALVSQALIQLSARLDDSSGIQIVRINTSLDELRWEFKIDKTPTLIVFPRGRATDSRVFPMHLKVDVRNIFSFILAQMEPFDQLKALLSYCKRQKLHSLRMRKCLEYIKTLVEYQKFDSIGKQKMDVEQFVEWSNVNWQLKTIFPLY</sequence>
<dbReference type="OrthoDB" id="1910803at2759"/>
<name>A0A0K8VEI0_BACLA</name>